<keyword evidence="2" id="KW-0238">DNA-binding</keyword>
<reference evidence="5 8" key="2">
    <citation type="submission" date="2018-11" db="EMBL/GenBank/DDBJ databases">
        <title>Complete genome sequence of Leptospira kmetyi isolate LS 001/16 from soil sample associated with a leptospirosis patient in Kelantan.</title>
        <authorList>
            <person name="Muhammad Yusoff F."/>
            <person name="Muhammad Yusoff S."/>
            <person name="Ahmad M.N."/>
            <person name="Yusof N.Y."/>
            <person name="Aziah I."/>
        </authorList>
    </citation>
    <scope>NUCLEOTIDE SEQUENCE [LARGE SCALE GENOMIC DNA]</scope>
    <source>
        <strain evidence="5 8">LS 001/16</strain>
    </source>
</reference>
<evidence type="ECO:0000256" key="2">
    <source>
        <dbReference type="ARBA" id="ARBA00023125"/>
    </source>
</evidence>
<dbReference type="EMBL" id="CP033614">
    <property type="protein sequence ID" value="AYV56623.1"/>
    <property type="molecule type" value="Genomic_DNA"/>
</dbReference>
<dbReference type="EMBL" id="NPDP01000004">
    <property type="protein sequence ID" value="PJZ31297.1"/>
    <property type="molecule type" value="Genomic_DNA"/>
</dbReference>
<dbReference type="Pfam" id="PF01638">
    <property type="entry name" value="HxlR"/>
    <property type="match status" value="1"/>
</dbReference>
<protein>
    <submittedName>
        <fullName evidence="5">Transcriptional regulator</fullName>
    </submittedName>
</protein>
<dbReference type="AlphaFoldDB" id="A0A2M9XLI2"/>
<dbReference type="GO" id="GO:0003677">
    <property type="term" value="F:DNA binding"/>
    <property type="evidence" value="ECO:0007669"/>
    <property type="project" value="UniProtKB-KW"/>
</dbReference>
<accession>A0A2M9XLI2</accession>
<keyword evidence="7" id="KW-1185">Reference proteome</keyword>
<evidence type="ECO:0000313" key="7">
    <source>
        <dbReference type="Proteomes" id="UP000231919"/>
    </source>
</evidence>
<evidence type="ECO:0000313" key="8">
    <source>
        <dbReference type="Proteomes" id="UP000276407"/>
    </source>
</evidence>
<dbReference type="RefSeq" id="WP_020985798.1">
    <property type="nucleotide sequence ID" value="NZ_CP033614.1"/>
</dbReference>
<reference evidence="6 7" key="1">
    <citation type="submission" date="2017-07" db="EMBL/GenBank/DDBJ databases">
        <title>Leptospira spp. isolated from tropical soils.</title>
        <authorList>
            <person name="Thibeaux R."/>
            <person name="Iraola G."/>
            <person name="Ferres I."/>
            <person name="Bierque E."/>
            <person name="Girault D."/>
            <person name="Soupe-Gilbert M.-E."/>
            <person name="Picardeau M."/>
            <person name="Goarant C."/>
        </authorList>
    </citation>
    <scope>NUCLEOTIDE SEQUENCE [LARGE SCALE GENOMIC DNA]</scope>
    <source>
        <strain evidence="6 7">JW2-C-B1</strain>
    </source>
</reference>
<evidence type="ECO:0000259" key="4">
    <source>
        <dbReference type="PROSITE" id="PS51118"/>
    </source>
</evidence>
<dbReference type="Proteomes" id="UP000231919">
    <property type="component" value="Unassembled WGS sequence"/>
</dbReference>
<sequence>MKKVERSYGLNCPVAKTLDLIGERWTILILRDFFTVSEVRRFIDFETALTGITPAILSDRLKKLEKYGFIDKSLYSESPPRMEYTLTAKGKSLGPILKALRAWGTSNT</sequence>
<evidence type="ECO:0000313" key="5">
    <source>
        <dbReference type="EMBL" id="AYV56623.1"/>
    </source>
</evidence>
<dbReference type="Gene3D" id="1.10.10.10">
    <property type="entry name" value="Winged helix-like DNA-binding domain superfamily/Winged helix DNA-binding domain"/>
    <property type="match status" value="1"/>
</dbReference>
<name>A0A2M9XLI2_9LEPT</name>
<keyword evidence="1" id="KW-0805">Transcription regulation</keyword>
<dbReference type="PANTHER" id="PTHR33204">
    <property type="entry name" value="TRANSCRIPTIONAL REGULATOR, MARR FAMILY"/>
    <property type="match status" value="1"/>
</dbReference>
<dbReference type="InterPro" id="IPR036390">
    <property type="entry name" value="WH_DNA-bd_sf"/>
</dbReference>
<feature type="domain" description="HTH hxlR-type" evidence="4">
    <location>
        <begin position="12"/>
        <end position="108"/>
    </location>
</feature>
<proteinExistence type="predicted"/>
<dbReference type="OrthoDB" id="9791143at2"/>
<dbReference type="Proteomes" id="UP000276407">
    <property type="component" value="Chromosome 1"/>
</dbReference>
<gene>
    <name evidence="6" type="ORF">CH378_03615</name>
    <name evidence="5" type="ORF">EFP84_14725</name>
</gene>
<dbReference type="InterPro" id="IPR036388">
    <property type="entry name" value="WH-like_DNA-bd_sf"/>
</dbReference>
<dbReference type="PANTHER" id="PTHR33204:SF18">
    <property type="entry name" value="TRANSCRIPTIONAL REGULATORY PROTEIN"/>
    <property type="match status" value="1"/>
</dbReference>
<keyword evidence="3" id="KW-0804">Transcription</keyword>
<organism evidence="5 8">
    <name type="scientific">Leptospira kmetyi</name>
    <dbReference type="NCBI Taxonomy" id="408139"/>
    <lineage>
        <taxon>Bacteria</taxon>
        <taxon>Pseudomonadati</taxon>
        <taxon>Spirochaetota</taxon>
        <taxon>Spirochaetia</taxon>
        <taxon>Leptospirales</taxon>
        <taxon>Leptospiraceae</taxon>
        <taxon>Leptospira</taxon>
    </lineage>
</organism>
<dbReference type="KEGG" id="lkm:EFP84_14725"/>
<dbReference type="SUPFAM" id="SSF46785">
    <property type="entry name" value="Winged helix' DNA-binding domain"/>
    <property type="match status" value="1"/>
</dbReference>
<evidence type="ECO:0000256" key="3">
    <source>
        <dbReference type="ARBA" id="ARBA00023163"/>
    </source>
</evidence>
<dbReference type="InterPro" id="IPR002577">
    <property type="entry name" value="HTH_HxlR"/>
</dbReference>
<evidence type="ECO:0000256" key="1">
    <source>
        <dbReference type="ARBA" id="ARBA00023015"/>
    </source>
</evidence>
<dbReference type="PROSITE" id="PS51118">
    <property type="entry name" value="HTH_HXLR"/>
    <property type="match status" value="1"/>
</dbReference>
<evidence type="ECO:0000313" key="6">
    <source>
        <dbReference type="EMBL" id="PJZ31297.1"/>
    </source>
</evidence>